<sequence length="86" mass="10180">LRYAQRRRQRQPALQRNRQFHIIQDEYVPTRYTTAQSDLSTRTTSRLTYRFCLQRRVPPASESATTRLTLFAGVVVSIYTTPKIYI</sequence>
<evidence type="ECO:0000313" key="2">
    <source>
        <dbReference type="Proteomes" id="UP000184304"/>
    </source>
</evidence>
<dbReference type="AlphaFoldDB" id="A0A1L9N1V5"/>
<dbReference type="VEuPathDB" id="FungiDB:ASPTUDRAFT_174249"/>
<feature type="non-terminal residue" evidence="1">
    <location>
        <position position="1"/>
    </location>
</feature>
<reference evidence="2" key="1">
    <citation type="journal article" date="2017" name="Genome Biol.">
        <title>Comparative genomics reveals high biological diversity and specific adaptations in the industrially and medically important fungal genus Aspergillus.</title>
        <authorList>
            <person name="de Vries R.P."/>
            <person name="Riley R."/>
            <person name="Wiebenga A."/>
            <person name="Aguilar-Osorio G."/>
            <person name="Amillis S."/>
            <person name="Uchima C.A."/>
            <person name="Anderluh G."/>
            <person name="Asadollahi M."/>
            <person name="Askin M."/>
            <person name="Barry K."/>
            <person name="Battaglia E."/>
            <person name="Bayram O."/>
            <person name="Benocci T."/>
            <person name="Braus-Stromeyer S.A."/>
            <person name="Caldana C."/>
            <person name="Canovas D."/>
            <person name="Cerqueira G.C."/>
            <person name="Chen F."/>
            <person name="Chen W."/>
            <person name="Choi C."/>
            <person name="Clum A."/>
            <person name="Dos Santos R.A."/>
            <person name="Damasio A.R."/>
            <person name="Diallinas G."/>
            <person name="Emri T."/>
            <person name="Fekete E."/>
            <person name="Flipphi M."/>
            <person name="Freyberg S."/>
            <person name="Gallo A."/>
            <person name="Gournas C."/>
            <person name="Habgood R."/>
            <person name="Hainaut M."/>
            <person name="Harispe M.L."/>
            <person name="Henrissat B."/>
            <person name="Hilden K.S."/>
            <person name="Hope R."/>
            <person name="Hossain A."/>
            <person name="Karabika E."/>
            <person name="Karaffa L."/>
            <person name="Karanyi Z."/>
            <person name="Krasevec N."/>
            <person name="Kuo A."/>
            <person name="Kusch H."/>
            <person name="LaButti K."/>
            <person name="Lagendijk E.L."/>
            <person name="Lapidus A."/>
            <person name="Levasseur A."/>
            <person name="Lindquist E."/>
            <person name="Lipzen A."/>
            <person name="Logrieco A.F."/>
            <person name="MacCabe A."/>
            <person name="Maekelae M.R."/>
            <person name="Malavazi I."/>
            <person name="Melin P."/>
            <person name="Meyer V."/>
            <person name="Mielnichuk N."/>
            <person name="Miskei M."/>
            <person name="Molnar A.P."/>
            <person name="Mule G."/>
            <person name="Ngan C.Y."/>
            <person name="Orejas M."/>
            <person name="Orosz E."/>
            <person name="Ouedraogo J.P."/>
            <person name="Overkamp K.M."/>
            <person name="Park H.-S."/>
            <person name="Perrone G."/>
            <person name="Piumi F."/>
            <person name="Punt P.J."/>
            <person name="Ram A.F."/>
            <person name="Ramon A."/>
            <person name="Rauscher S."/>
            <person name="Record E."/>
            <person name="Riano-Pachon D.M."/>
            <person name="Robert V."/>
            <person name="Roehrig J."/>
            <person name="Ruller R."/>
            <person name="Salamov A."/>
            <person name="Salih N.S."/>
            <person name="Samson R.A."/>
            <person name="Sandor E."/>
            <person name="Sanguinetti M."/>
            <person name="Schuetze T."/>
            <person name="Sepcic K."/>
            <person name="Shelest E."/>
            <person name="Sherlock G."/>
            <person name="Sophianopoulou V."/>
            <person name="Squina F.M."/>
            <person name="Sun H."/>
            <person name="Susca A."/>
            <person name="Todd R.B."/>
            <person name="Tsang A."/>
            <person name="Unkles S.E."/>
            <person name="van de Wiele N."/>
            <person name="van Rossen-Uffink D."/>
            <person name="Oliveira J.V."/>
            <person name="Vesth T.C."/>
            <person name="Visser J."/>
            <person name="Yu J.-H."/>
            <person name="Zhou M."/>
            <person name="Andersen M.R."/>
            <person name="Archer D.B."/>
            <person name="Baker S.E."/>
            <person name="Benoit I."/>
            <person name="Brakhage A.A."/>
            <person name="Braus G.H."/>
            <person name="Fischer R."/>
            <person name="Frisvad J.C."/>
            <person name="Goldman G.H."/>
            <person name="Houbraken J."/>
            <person name="Oakley B."/>
            <person name="Pocsi I."/>
            <person name="Scazzocchio C."/>
            <person name="Seiboth B."/>
            <person name="vanKuyk P.A."/>
            <person name="Wortman J."/>
            <person name="Dyer P.S."/>
            <person name="Grigoriev I.V."/>
        </authorList>
    </citation>
    <scope>NUCLEOTIDE SEQUENCE [LARGE SCALE GENOMIC DNA]</scope>
    <source>
        <strain evidence="2">CBS 134.48</strain>
    </source>
</reference>
<accession>A0A1L9N1V5</accession>
<organism evidence="1 2">
    <name type="scientific">Aspergillus tubingensis (strain CBS 134.48)</name>
    <dbReference type="NCBI Taxonomy" id="767770"/>
    <lineage>
        <taxon>Eukaryota</taxon>
        <taxon>Fungi</taxon>
        <taxon>Dikarya</taxon>
        <taxon>Ascomycota</taxon>
        <taxon>Pezizomycotina</taxon>
        <taxon>Eurotiomycetes</taxon>
        <taxon>Eurotiomycetidae</taxon>
        <taxon>Eurotiales</taxon>
        <taxon>Aspergillaceae</taxon>
        <taxon>Aspergillus</taxon>
        <taxon>Aspergillus subgen. Circumdati</taxon>
    </lineage>
</organism>
<dbReference type="Proteomes" id="UP000184304">
    <property type="component" value="Unassembled WGS sequence"/>
</dbReference>
<gene>
    <name evidence="1" type="ORF">ASPTUDRAFT_174249</name>
</gene>
<dbReference type="EMBL" id="KV878204">
    <property type="protein sequence ID" value="OJI83307.1"/>
    <property type="molecule type" value="Genomic_DNA"/>
</dbReference>
<keyword evidence="2" id="KW-1185">Reference proteome</keyword>
<name>A0A1L9N1V5_ASPTC</name>
<evidence type="ECO:0000313" key="1">
    <source>
        <dbReference type="EMBL" id="OJI83307.1"/>
    </source>
</evidence>
<proteinExistence type="predicted"/>
<protein>
    <submittedName>
        <fullName evidence="1">Uncharacterized protein</fullName>
    </submittedName>
</protein>
<feature type="non-terminal residue" evidence="1">
    <location>
        <position position="86"/>
    </location>
</feature>